<sequence>MNIEISFCLFTALLYKACIVFYVFTFYHVVPYYLFLFFLLLLCYIYTYQHKFSA</sequence>
<keyword evidence="1" id="KW-0812">Transmembrane</keyword>
<keyword evidence="1" id="KW-1133">Transmembrane helix</keyword>
<dbReference type="RefSeq" id="YP_009398636.1">
    <property type="nucleotide sequence ID" value="NC_035293.1"/>
</dbReference>
<gene>
    <name evidence="2" type="primary">orf54</name>
</gene>
<geneLocation type="chloroplast" evidence="2"/>
<dbReference type="GeneID" id="33361200"/>
<dbReference type="EMBL" id="MF101449">
    <property type="protein sequence ID" value="ARW67822.1"/>
    <property type="molecule type" value="Genomic_DNA"/>
</dbReference>
<accession>A0A1Z1MPP2</accession>
<evidence type="ECO:0000256" key="1">
    <source>
        <dbReference type="SAM" id="Phobius"/>
    </source>
</evidence>
<feature type="transmembrane region" description="Helical" evidence="1">
    <location>
        <begin position="7"/>
        <end position="24"/>
    </location>
</feature>
<protein>
    <submittedName>
        <fullName evidence="2">Uncharacterized protein</fullName>
    </submittedName>
</protein>
<dbReference type="AlphaFoldDB" id="A0A1Z1MPP2"/>
<name>A0A1Z1MPP2_KUECA</name>
<reference evidence="2" key="1">
    <citation type="journal article" date="2017" name="J. Phycol.">
        <title>Analysis of chloroplast genomes and a supermatrix inform reclassification of the Rhodomelaceae (Rhodophyta).</title>
        <authorList>
            <person name="Diaz-Tapia P."/>
            <person name="Maggs C.A."/>
            <person name="West J.A."/>
            <person name="Verbruggen H."/>
        </authorList>
    </citation>
    <scope>NUCLEOTIDE SEQUENCE</scope>
    <source>
        <strain evidence="2">PD1540</strain>
    </source>
</reference>
<evidence type="ECO:0000313" key="2">
    <source>
        <dbReference type="EMBL" id="ARW67822.1"/>
    </source>
</evidence>
<keyword evidence="2" id="KW-0934">Plastid</keyword>
<proteinExistence type="predicted"/>
<organism evidence="2">
    <name type="scientific">Kuetzingia canaliculata</name>
    <name type="common">Red alga</name>
    <name type="synonym">Rytiphlaea canaliculata</name>
    <dbReference type="NCBI Taxonomy" id="228262"/>
    <lineage>
        <taxon>Eukaryota</taxon>
        <taxon>Rhodophyta</taxon>
        <taxon>Florideophyceae</taxon>
        <taxon>Rhodymeniophycidae</taxon>
        <taxon>Ceramiales</taxon>
        <taxon>Rhodomelaceae</taxon>
        <taxon>Amansieae</taxon>
        <taxon>Kuetzingia</taxon>
    </lineage>
</organism>
<keyword evidence="2" id="KW-0150">Chloroplast</keyword>
<keyword evidence="1" id="KW-0472">Membrane</keyword>
<feature type="transmembrane region" description="Helical" evidence="1">
    <location>
        <begin position="30"/>
        <end position="48"/>
    </location>
</feature>